<sequence length="207" mass="22618">MGRLRQSEAGLLGIRRPVRCKVGAMKTGFDGNVTCASRSTVSIYAHPITLVHTTSKGTKKPTTEQLKKASANGEIKGTKPYQVFWAKCFENLKASVPVHDVLKCDAKDNEYMEEKLVLASKHVPAFPNIMDEIATAANLCSSLHGTPKVLIGQKPTSESGKSNSHITVICDQPYIEAVQLTDADLLEQEKKVLEARKNLTVMINTPI</sequence>
<protein>
    <submittedName>
        <fullName evidence="2">MBD_C domain-containing protein</fullName>
    </submittedName>
</protein>
<accession>A0AC35U3H3</accession>
<dbReference type="WBParaSite" id="RSKR_0000731900.1">
    <property type="protein sequence ID" value="RSKR_0000731900.1"/>
    <property type="gene ID" value="RSKR_0000731900"/>
</dbReference>
<dbReference type="Proteomes" id="UP000095286">
    <property type="component" value="Unplaced"/>
</dbReference>
<proteinExistence type="predicted"/>
<name>A0AC35U3H3_9BILA</name>
<evidence type="ECO:0000313" key="2">
    <source>
        <dbReference type="WBParaSite" id="RSKR_0000731900.1"/>
    </source>
</evidence>
<reference evidence="2" key="1">
    <citation type="submission" date="2016-11" db="UniProtKB">
        <authorList>
            <consortium name="WormBaseParasite"/>
        </authorList>
    </citation>
    <scope>IDENTIFICATION</scope>
    <source>
        <strain evidence="2">KR3021</strain>
    </source>
</reference>
<evidence type="ECO:0000313" key="1">
    <source>
        <dbReference type="Proteomes" id="UP000095286"/>
    </source>
</evidence>
<organism evidence="1 2">
    <name type="scientific">Rhabditophanes sp. KR3021</name>
    <dbReference type="NCBI Taxonomy" id="114890"/>
    <lineage>
        <taxon>Eukaryota</taxon>
        <taxon>Metazoa</taxon>
        <taxon>Ecdysozoa</taxon>
        <taxon>Nematoda</taxon>
        <taxon>Chromadorea</taxon>
        <taxon>Rhabditida</taxon>
        <taxon>Tylenchina</taxon>
        <taxon>Panagrolaimomorpha</taxon>
        <taxon>Strongyloidoidea</taxon>
        <taxon>Alloionematidae</taxon>
        <taxon>Rhabditophanes</taxon>
    </lineage>
</organism>